<evidence type="ECO:0000256" key="2">
    <source>
        <dbReference type="ARBA" id="ARBA00022448"/>
    </source>
</evidence>
<evidence type="ECO:0000256" key="3">
    <source>
        <dbReference type="ARBA" id="ARBA00022452"/>
    </source>
</evidence>
<dbReference type="InterPro" id="IPR023997">
    <property type="entry name" value="TonB-dep_OMP_SusC/RagA_CS"/>
</dbReference>
<name>A0A5M4AT88_9BACT</name>
<dbReference type="InterPro" id="IPR012910">
    <property type="entry name" value="Plug_dom"/>
</dbReference>
<keyword evidence="6 7" id="KW-0998">Cell outer membrane</keyword>
<comment type="subcellular location">
    <subcellularLocation>
        <location evidence="1 7">Cell outer membrane</location>
        <topology evidence="1 7">Multi-pass membrane protein</topology>
    </subcellularLocation>
</comment>
<evidence type="ECO:0000259" key="8">
    <source>
        <dbReference type="Pfam" id="PF07715"/>
    </source>
</evidence>
<dbReference type="GO" id="GO:0009279">
    <property type="term" value="C:cell outer membrane"/>
    <property type="evidence" value="ECO:0007669"/>
    <property type="project" value="UniProtKB-SubCell"/>
</dbReference>
<organism evidence="9 10">
    <name type="scientific">Prolixibacter bellariivorans</name>
    <dbReference type="NCBI Taxonomy" id="314319"/>
    <lineage>
        <taxon>Bacteria</taxon>
        <taxon>Pseudomonadati</taxon>
        <taxon>Bacteroidota</taxon>
        <taxon>Bacteroidia</taxon>
        <taxon>Marinilabiliales</taxon>
        <taxon>Prolixibacteraceae</taxon>
        <taxon>Prolixibacter</taxon>
    </lineage>
</organism>
<dbReference type="NCBIfam" id="TIGR04057">
    <property type="entry name" value="SusC_RagA_signa"/>
    <property type="match status" value="1"/>
</dbReference>
<dbReference type="PROSITE" id="PS52016">
    <property type="entry name" value="TONB_DEPENDENT_REC_3"/>
    <property type="match status" value="1"/>
</dbReference>
<dbReference type="Proteomes" id="UP000391834">
    <property type="component" value="Unassembled WGS sequence"/>
</dbReference>
<dbReference type="Gene3D" id="2.40.170.20">
    <property type="entry name" value="TonB-dependent receptor, beta-barrel domain"/>
    <property type="match status" value="1"/>
</dbReference>
<evidence type="ECO:0000313" key="10">
    <source>
        <dbReference type="Proteomes" id="UP000391834"/>
    </source>
</evidence>
<feature type="domain" description="TonB-dependent receptor plug" evidence="8">
    <location>
        <begin position="21"/>
        <end position="140"/>
    </location>
</feature>
<gene>
    <name evidence="9" type="ORF">PbJCM13498_00230</name>
</gene>
<evidence type="ECO:0000313" key="9">
    <source>
        <dbReference type="EMBL" id="GET31160.1"/>
    </source>
</evidence>
<dbReference type="NCBIfam" id="TIGR04056">
    <property type="entry name" value="OMP_RagA_SusC"/>
    <property type="match status" value="1"/>
</dbReference>
<keyword evidence="4 7" id="KW-0812">Transmembrane</keyword>
<dbReference type="InterPro" id="IPR039426">
    <property type="entry name" value="TonB-dep_rcpt-like"/>
</dbReference>
<reference evidence="9 10" key="1">
    <citation type="submission" date="2019-10" db="EMBL/GenBank/DDBJ databases">
        <title>Prolixibacter strains distinguished by the presence of nitrate reductase genes were adept at nitrate-dependent anaerobic corrosion of metallic iron and carbon steel.</title>
        <authorList>
            <person name="Iino T."/>
            <person name="Shono N."/>
            <person name="Ito K."/>
            <person name="Nakamura R."/>
            <person name="Sueoka K."/>
            <person name="Harayama S."/>
            <person name="Ohkuma M."/>
        </authorList>
    </citation>
    <scope>NUCLEOTIDE SEQUENCE [LARGE SCALE GENOMIC DNA]</scope>
    <source>
        <strain evidence="9 10">JCM 13498</strain>
    </source>
</reference>
<protein>
    <submittedName>
        <fullName evidence="9">SusC/RagA family TonB-linked outer membrane protein</fullName>
    </submittedName>
</protein>
<sequence length="962" mass="105241">MEEEAIGLDEVVAVGYGSVKRKDVTGAISSVSADEITRTQPVTIEQSLQGRIPGMVVTQASGQPGGGVSVQIRGITGFSSSGPLYVLDGVELQGIASPGDSYRTGTNPLAGINPSDIESVDVLKDASATAIYGSKGTDGVIIITTKRGRIAPPKITYEFSAGTQQLTKKLPVMNLREFATFVNARNAGIGWGFDERPELANPKYLGEGTDWQDVMFRNAPTSKHTLTMSGGNKRTQYLLSGSYQSEEGIALGSKFDRISFRLNLDNKTTDWLKIGSSLQMVNIDENINSTVSSVVRAALEQTPDIPVQNNDGSWGGSTSTVGWVSQKVNPYAIALINKDEVNRKQVFSNLYAEITFAKGLVLRNEAAGNFTIATQDIFQPSYKMGNLERLISEGSSDFSEGVYTSLKNYLTYSHLFAEKYSVKAMAGHEASLDKSQTLKASRKNYPSNNVQVIDGGDPTTATNGGAKFHSSKESVFGRLNLGINDKYLLTGNIREDGASMYAKDKRWILSYSGALAWKINNENFLKGSNNVNELKLRLGYGLTNRQAGRNYVYTSTLATVPTGVSTVSQLTQNIANPDLEWEQTESSNIGLDGAFFNWRLNFSVDFYLKKTDGLAMQTSLPMYSGTAIGWSPGALDAPWVNVGSMENKGFDFRISSTNIKGKNFTWKTDLTVSRNINKVLKLNADGAPIMGQFSKTVVGRSIGDFYGYVVDGGVFASAVDVYGDEEKGIKPHARPSKNGEILPFANASGSIWYGDLKFKDLNGDGIIDENDQTYLGSPIPKVQLGFNNTFTYKNFDLNMFLSASIGNKVFNQLRVTAENPRSSYGYFRTLSNYAKLELIDPEGSDTDPYNVIVTNPDTDIPGVRNDNTNDNMRFSDKFIEDGSFVRCKSISLGYNFSRDLLKRIHINSLRVYANVTNAFIITNYSGMDPEVGSWDPINAGIDNGYYPQARRFTFGLNITLSK</sequence>
<evidence type="ECO:0000256" key="7">
    <source>
        <dbReference type="PROSITE-ProRule" id="PRU01360"/>
    </source>
</evidence>
<evidence type="ECO:0000256" key="4">
    <source>
        <dbReference type="ARBA" id="ARBA00022692"/>
    </source>
</evidence>
<keyword evidence="3 7" id="KW-1134">Transmembrane beta strand</keyword>
<evidence type="ECO:0000256" key="1">
    <source>
        <dbReference type="ARBA" id="ARBA00004571"/>
    </source>
</evidence>
<dbReference type="AlphaFoldDB" id="A0A5M4AT88"/>
<dbReference type="Pfam" id="PF07715">
    <property type="entry name" value="Plug"/>
    <property type="match status" value="1"/>
</dbReference>
<dbReference type="InterPro" id="IPR037066">
    <property type="entry name" value="Plug_dom_sf"/>
</dbReference>
<dbReference type="InterPro" id="IPR023996">
    <property type="entry name" value="TonB-dep_OMP_SusC/RagA"/>
</dbReference>
<dbReference type="Gene3D" id="2.170.130.10">
    <property type="entry name" value="TonB-dependent receptor, plug domain"/>
    <property type="match status" value="1"/>
</dbReference>
<proteinExistence type="inferred from homology"/>
<comment type="similarity">
    <text evidence="7">Belongs to the TonB-dependent receptor family.</text>
</comment>
<keyword evidence="5 7" id="KW-0472">Membrane</keyword>
<evidence type="ECO:0000256" key="5">
    <source>
        <dbReference type="ARBA" id="ARBA00023136"/>
    </source>
</evidence>
<dbReference type="SUPFAM" id="SSF56935">
    <property type="entry name" value="Porins"/>
    <property type="match status" value="1"/>
</dbReference>
<dbReference type="InterPro" id="IPR036942">
    <property type="entry name" value="Beta-barrel_TonB_sf"/>
</dbReference>
<keyword evidence="10" id="KW-1185">Reference proteome</keyword>
<dbReference type="EMBL" id="BLAX01000001">
    <property type="protein sequence ID" value="GET31160.1"/>
    <property type="molecule type" value="Genomic_DNA"/>
</dbReference>
<evidence type="ECO:0000256" key="6">
    <source>
        <dbReference type="ARBA" id="ARBA00023237"/>
    </source>
</evidence>
<accession>A0A5M4AT88</accession>
<comment type="caution">
    <text evidence="9">The sequence shown here is derived from an EMBL/GenBank/DDBJ whole genome shotgun (WGS) entry which is preliminary data.</text>
</comment>
<keyword evidence="2 7" id="KW-0813">Transport</keyword>